<proteinExistence type="predicted"/>
<keyword evidence="4" id="KW-1185">Reference proteome</keyword>
<sequence length="263" mass="28194">MRQKVRRTGGGSGWTAFVARRTGGRGRGRRPGGASGRWRHLAAEQRGRRAGHRPAGRAALRREPDFAPGASRAYNNTGYVLLGMLIERVTGRSYREEVEQRILGPLDLRRTRADDHGTRLPEPHAHAYLDVDGVPVDITECSPSQAGAAGGMVSTAADLNRFLAALMAGDLLGAAERREMRSTVATDVPGVDGGLGVNRYTLPNGAVVWGKEGGFHGFRTWVFHQDEPARQLAVSMTVAGEAGPATHELLARAADVFTPTARG</sequence>
<dbReference type="InterPro" id="IPR001466">
    <property type="entry name" value="Beta-lactam-related"/>
</dbReference>
<evidence type="ECO:0000259" key="2">
    <source>
        <dbReference type="Pfam" id="PF00144"/>
    </source>
</evidence>
<accession>A0ABS3UTF9</accession>
<evidence type="ECO:0000313" key="4">
    <source>
        <dbReference type="Proteomes" id="UP000679690"/>
    </source>
</evidence>
<evidence type="ECO:0000313" key="3">
    <source>
        <dbReference type="EMBL" id="MBO3741863.1"/>
    </source>
</evidence>
<dbReference type="InterPro" id="IPR050491">
    <property type="entry name" value="AmpC-like"/>
</dbReference>
<comment type="caution">
    <text evidence="3">The sequence shown here is derived from an EMBL/GenBank/DDBJ whole genome shotgun (WGS) entry which is preliminary data.</text>
</comment>
<dbReference type="PANTHER" id="PTHR46825">
    <property type="entry name" value="D-ALANYL-D-ALANINE-CARBOXYPEPTIDASE/ENDOPEPTIDASE AMPH"/>
    <property type="match status" value="1"/>
</dbReference>
<gene>
    <name evidence="3" type="ORF">J5X75_30585</name>
</gene>
<evidence type="ECO:0000256" key="1">
    <source>
        <dbReference type="SAM" id="MobiDB-lite"/>
    </source>
</evidence>
<dbReference type="Pfam" id="PF00144">
    <property type="entry name" value="Beta-lactamase"/>
    <property type="match status" value="1"/>
</dbReference>
<organism evidence="3 4">
    <name type="scientific">Actinoplanes flavus</name>
    <dbReference type="NCBI Taxonomy" id="2820290"/>
    <lineage>
        <taxon>Bacteria</taxon>
        <taxon>Bacillati</taxon>
        <taxon>Actinomycetota</taxon>
        <taxon>Actinomycetes</taxon>
        <taxon>Micromonosporales</taxon>
        <taxon>Micromonosporaceae</taxon>
        <taxon>Actinoplanes</taxon>
    </lineage>
</organism>
<feature type="region of interest" description="Disordered" evidence="1">
    <location>
        <begin position="1"/>
        <end position="39"/>
    </location>
</feature>
<dbReference type="Gene3D" id="3.40.710.10">
    <property type="entry name" value="DD-peptidase/beta-lactamase superfamily"/>
    <property type="match status" value="1"/>
</dbReference>
<name>A0ABS3UTF9_9ACTN</name>
<feature type="domain" description="Beta-lactamase-related" evidence="2">
    <location>
        <begin position="55"/>
        <end position="252"/>
    </location>
</feature>
<dbReference type="PANTHER" id="PTHR46825:SF7">
    <property type="entry name" value="D-ALANYL-D-ALANINE CARBOXYPEPTIDASE"/>
    <property type="match status" value="1"/>
</dbReference>
<protein>
    <submittedName>
        <fullName evidence="3">Beta-lactamase family protein</fullName>
    </submittedName>
</protein>
<dbReference type="Proteomes" id="UP000679690">
    <property type="component" value="Unassembled WGS sequence"/>
</dbReference>
<dbReference type="SUPFAM" id="SSF56601">
    <property type="entry name" value="beta-lactamase/transpeptidase-like"/>
    <property type="match status" value="1"/>
</dbReference>
<dbReference type="InterPro" id="IPR012338">
    <property type="entry name" value="Beta-lactam/transpept-like"/>
</dbReference>
<dbReference type="EMBL" id="JAGFNS010000024">
    <property type="protein sequence ID" value="MBO3741863.1"/>
    <property type="molecule type" value="Genomic_DNA"/>
</dbReference>
<reference evidence="3 4" key="1">
    <citation type="submission" date="2021-03" db="EMBL/GenBank/DDBJ databases">
        <title>Actinoplanes flavus sp. nov., a novel actinomycete isolated from Coconut Palm rhizosphere soil.</title>
        <authorList>
            <person name="Luo X."/>
        </authorList>
    </citation>
    <scope>NUCLEOTIDE SEQUENCE [LARGE SCALE GENOMIC DNA]</scope>
    <source>
        <strain evidence="3 4">NEAU-H7</strain>
    </source>
</reference>